<evidence type="ECO:0000313" key="4">
    <source>
        <dbReference type="EMBL" id="KAF8570114.1"/>
    </source>
</evidence>
<feature type="compositionally biased region" description="Acidic residues" evidence="1">
    <location>
        <begin position="409"/>
        <end position="423"/>
    </location>
</feature>
<comment type="caution">
    <text evidence="4">The sequence shown here is derived from an EMBL/GenBank/DDBJ whole genome shotgun (WGS) entry which is preliminary data.</text>
</comment>
<dbReference type="OrthoDB" id="6240176at2759"/>
<keyword evidence="2" id="KW-1133">Transmembrane helix</keyword>
<keyword evidence="3" id="KW-0732">Signal</keyword>
<sequence length="430" mass="48200">MLVWYISFACCVLPIASGSSNAELLFESSDGQSWTAKGSRAIALNTPFRIRCIAKKYENDSNTEISIILSTHSGTNIILGSGTSSAIIWETQRAQFNHSATYKCILGAFSEVLSIHIYELVELKNSTVPTQIHLDKIGNIKLIRRSVIQDAFSDASNDKSWLSCRCVLSSSSLLELVTLHWEGGLFDIVNNLTELNSLYTQQTERSYSSHQLLMKMRINRFVVDSRAYGEYRCVFSFHKSENVNSIGETAVWWPGPLEKSHTTYWASIWWPVLGVALELVSLGLVFGFFRYCSSKRQLHAYVTSPEDDGTSFGLSRLMDSQSSVGRNQLDAAEVKPSIPLCTMQPVPYTRLLHTSGSSFSSAERLSTANHNRPTSPQVCHGYSNPVMEEQTEHHLTSKTFVPDVREDKEGDEYFWDSENEPTNDDGAQNK</sequence>
<feature type="compositionally biased region" description="Polar residues" evidence="1">
    <location>
        <begin position="362"/>
        <end position="377"/>
    </location>
</feature>
<keyword evidence="2" id="KW-0472">Membrane</keyword>
<feature type="transmembrane region" description="Helical" evidence="2">
    <location>
        <begin position="268"/>
        <end position="289"/>
    </location>
</feature>
<proteinExistence type="predicted"/>
<reference evidence="4 5" key="1">
    <citation type="submission" date="2019-07" db="EMBL/GenBank/DDBJ databases">
        <title>Annotation for the trematode Paragonimus westermani.</title>
        <authorList>
            <person name="Choi Y.-J."/>
        </authorList>
    </citation>
    <scope>NUCLEOTIDE SEQUENCE [LARGE SCALE GENOMIC DNA]</scope>
    <source>
        <strain evidence="4">180907_Pwestermani</strain>
    </source>
</reference>
<feature type="chain" id="PRO_5035771277" description="Ig-like domain-containing protein" evidence="3">
    <location>
        <begin position="19"/>
        <end position="430"/>
    </location>
</feature>
<keyword evidence="2" id="KW-0812">Transmembrane</keyword>
<evidence type="ECO:0000313" key="5">
    <source>
        <dbReference type="Proteomes" id="UP000699462"/>
    </source>
</evidence>
<accession>A0A8T0DSM9</accession>
<evidence type="ECO:0000256" key="1">
    <source>
        <dbReference type="SAM" id="MobiDB-lite"/>
    </source>
</evidence>
<feature type="signal peptide" evidence="3">
    <location>
        <begin position="1"/>
        <end position="18"/>
    </location>
</feature>
<feature type="region of interest" description="Disordered" evidence="1">
    <location>
        <begin position="362"/>
        <end position="430"/>
    </location>
</feature>
<gene>
    <name evidence="4" type="ORF">P879_05526</name>
</gene>
<name>A0A8T0DSM9_9TREM</name>
<dbReference type="EMBL" id="JTDF01001374">
    <property type="protein sequence ID" value="KAF8570114.1"/>
    <property type="molecule type" value="Genomic_DNA"/>
</dbReference>
<keyword evidence="5" id="KW-1185">Reference proteome</keyword>
<dbReference type="AlphaFoldDB" id="A0A8T0DSM9"/>
<evidence type="ECO:0000256" key="3">
    <source>
        <dbReference type="SAM" id="SignalP"/>
    </source>
</evidence>
<organism evidence="4 5">
    <name type="scientific">Paragonimus westermani</name>
    <dbReference type="NCBI Taxonomy" id="34504"/>
    <lineage>
        <taxon>Eukaryota</taxon>
        <taxon>Metazoa</taxon>
        <taxon>Spiralia</taxon>
        <taxon>Lophotrochozoa</taxon>
        <taxon>Platyhelminthes</taxon>
        <taxon>Trematoda</taxon>
        <taxon>Digenea</taxon>
        <taxon>Plagiorchiida</taxon>
        <taxon>Troglotremata</taxon>
        <taxon>Troglotrematidae</taxon>
        <taxon>Paragonimus</taxon>
    </lineage>
</organism>
<dbReference type="Proteomes" id="UP000699462">
    <property type="component" value="Unassembled WGS sequence"/>
</dbReference>
<protein>
    <recommendedName>
        <fullName evidence="6">Ig-like domain-containing protein</fullName>
    </recommendedName>
</protein>
<evidence type="ECO:0000256" key="2">
    <source>
        <dbReference type="SAM" id="Phobius"/>
    </source>
</evidence>
<evidence type="ECO:0008006" key="6">
    <source>
        <dbReference type="Google" id="ProtNLM"/>
    </source>
</evidence>